<dbReference type="EMBL" id="JACEMZ010000017">
    <property type="protein sequence ID" value="MBA4452302.1"/>
    <property type="molecule type" value="Genomic_DNA"/>
</dbReference>
<comment type="caution">
    <text evidence="1">The sequence shown here is derived from an EMBL/GenBank/DDBJ whole genome shotgun (WGS) entry which is preliminary data.</text>
</comment>
<keyword evidence="1" id="KW-0560">Oxidoreductase</keyword>
<evidence type="ECO:0000313" key="1">
    <source>
        <dbReference type="EMBL" id="MBA4452302.1"/>
    </source>
</evidence>
<evidence type="ECO:0000313" key="2">
    <source>
        <dbReference type="Proteomes" id="UP000559653"/>
    </source>
</evidence>
<dbReference type="Proteomes" id="UP000559653">
    <property type="component" value="Unassembled WGS sequence"/>
</dbReference>
<accession>A0AC60VY05</accession>
<gene>
    <name evidence="1" type="primary">hemA</name>
    <name evidence="1" type="ORF">H2B03_03895</name>
</gene>
<reference evidence="1 2" key="1">
    <citation type="journal article" date="2020" name="Appl. Environ. Microbiol.">
        <title>Genomic Characteristics of a Novel Species of Ammonia-Oxidizing Archaea from the Jiulong River Estuary.</title>
        <authorList>
            <person name="Zou D."/>
            <person name="Wan R."/>
            <person name="Han L."/>
            <person name="Xu M.N."/>
            <person name="Liu Y."/>
            <person name="Liu H."/>
            <person name="Kao S.J."/>
            <person name="Li M."/>
        </authorList>
    </citation>
    <scope>NUCLEOTIDE SEQUENCE [LARGE SCALE GENOMIC DNA]</scope>
    <source>
        <strain evidence="1">W1bin1</strain>
    </source>
</reference>
<organism evidence="1 2">
    <name type="scientific">Candidatus Nitrosomaritimum aestuariumsis</name>
    <dbReference type="NCBI Taxonomy" id="3342354"/>
    <lineage>
        <taxon>Archaea</taxon>
        <taxon>Nitrososphaerota</taxon>
        <taxon>Nitrososphaeria</taxon>
        <taxon>Nitrosopumilales</taxon>
        <taxon>Nitrosopumilaceae</taxon>
        <taxon>Candidatus Nitrosomaritimum</taxon>
    </lineage>
</organism>
<dbReference type="EC" id="1.2.1.70" evidence="1"/>
<proteinExistence type="predicted"/>
<protein>
    <submittedName>
        <fullName evidence="1">Glutamyl-tRNA reductase</fullName>
        <ecNumber evidence="1">1.2.1.70</ecNumber>
    </submittedName>
</protein>
<sequence>MTEGNFKIINARFTHKNIPIHKLERFSFKDIPAAANEFKKISDVSECVIIQTASRVEIFLIINLDTEDSPDARRPEAKGLVINQIQDTWTSLTELDQWEIDHFDQTLEIYSGTDVYRNLLKLACGLDSVVVGKNEILNQLKTAIAESKESKTSGRVLNKLFDTCIRVATQIREATGIGENVVSLGDIAVKIAEENAGIDKKKHILLIGTGESAARVAKALNRKGYTFDVTSLTLDRATGFSKILGGTPIKWEDVFPSFDKFDIVFVATTSDYFLIQSEHIKRIIETKKKGVLILDVSEPRAVADKVSTIAGVKLMFKDQIIEMVEENENLRMAKVPDVEKQIAKEVPVIEATMKRINAEPIVSDVLASVDSIRKQELEKAMEQLGDLDENKLKIIEELTKKVAQSIVSVPKKSDEKPD</sequence>
<name>A0AC60VY05_9ARCH</name>